<dbReference type="GO" id="GO:0003677">
    <property type="term" value="F:DNA binding"/>
    <property type="evidence" value="ECO:0007669"/>
    <property type="project" value="UniProtKB-UniRule"/>
</dbReference>
<organism evidence="14 15">
    <name type="scientific">Ellagibacter isourolithinifaciens</name>
    <dbReference type="NCBI Taxonomy" id="2137581"/>
    <lineage>
        <taxon>Bacteria</taxon>
        <taxon>Bacillati</taxon>
        <taxon>Actinomycetota</taxon>
        <taxon>Coriobacteriia</taxon>
        <taxon>Eggerthellales</taxon>
        <taxon>Eggerthellaceae</taxon>
        <taxon>Ellagibacter</taxon>
    </lineage>
</organism>
<dbReference type="Pfam" id="PF16592">
    <property type="entry name" value="Cas9_REC"/>
    <property type="match status" value="1"/>
</dbReference>
<feature type="active site" description="Proton acceptor for HNH nuclease domain" evidence="12">
    <location>
        <position position="893"/>
    </location>
</feature>
<name>A0A6N6NPL3_9ACTN</name>
<comment type="function">
    <text evidence="12">CRISPR (clustered regularly interspaced short palindromic repeat) is an adaptive immune system that provides protection against mobile genetic elements (viruses, transposable elements and conjugative plasmids). CRISPR clusters contain spacers, sequences complementary to antecedent mobile elements, and target invading nucleic acids. CRISPR clusters are transcribed and processed into CRISPR RNA (crRNA). In type II CRISPR systems correct processing of pre-crRNA requires a trans-encoded small RNA (tracrRNA), endogenous ribonuclease 3 (rnc) and this protein. The tracrRNA serves as a guide for ribonuclease 3-aided processing of pre-crRNA. Subsequently Cas9/crRNA/tracrRNA endonucleolytically cleaves linear or circular dsDNA target complementary to the spacer; Cas9 is inactive in the absence of the 2 guide RNAs (gRNA). Cas9 recognizes the protospacer adjacent motif (PAM) in the CRISPR repeat sequences to help distinguish self versus nonself, as targets within the bacterial CRISPR locus do not have PAMs. PAM recognition is also required for catalytic activity.</text>
</comment>
<keyword evidence="9 12" id="KW-0238">DNA-binding</keyword>
<dbReference type="Pfam" id="PF16593">
    <property type="entry name" value="Cas9-BH"/>
    <property type="match status" value="1"/>
</dbReference>
<comment type="domain">
    <text evidence="12">Has 2 endonuclease domains. The discontinuous RuvC-like domain cleaves the target DNA noncomplementary to crRNA while the HNH nuclease domain cleaves the target DNA complementary to crRNA.</text>
</comment>
<evidence type="ECO:0000256" key="4">
    <source>
        <dbReference type="ARBA" id="ARBA00022759"/>
    </source>
</evidence>
<keyword evidence="3" id="KW-0479">Metal-binding</keyword>
<dbReference type="EC" id="3.1.-.-" evidence="12"/>
<dbReference type="InterPro" id="IPR028629">
    <property type="entry name" value="Cas9"/>
</dbReference>
<dbReference type="InterPro" id="IPR003615">
    <property type="entry name" value="HNH_nuc"/>
</dbReference>
<dbReference type="GO" id="GO:0043571">
    <property type="term" value="P:maintenance of CRISPR repeat elements"/>
    <property type="evidence" value="ECO:0007669"/>
    <property type="project" value="UniProtKB-UniRule"/>
</dbReference>
<dbReference type="NCBIfam" id="TIGR01865">
    <property type="entry name" value="cas_Csn1"/>
    <property type="match status" value="1"/>
</dbReference>
<dbReference type="Pfam" id="PF16595">
    <property type="entry name" value="Cas9_PI"/>
    <property type="match status" value="1"/>
</dbReference>
<dbReference type="OrthoDB" id="9777169at2"/>
<dbReference type="InterPro" id="IPR032237">
    <property type="entry name" value="Cas9_PI"/>
</dbReference>
<dbReference type="GO" id="GO:0003723">
    <property type="term" value="F:RNA binding"/>
    <property type="evidence" value="ECO:0007669"/>
    <property type="project" value="UniProtKB-UniRule"/>
</dbReference>
<comment type="subunit">
    <text evidence="11 12">Monomer. Binds crRNA and tracrRNA.</text>
</comment>
<reference evidence="14 15" key="1">
    <citation type="submission" date="2019-09" db="EMBL/GenBank/DDBJ databases">
        <title>Whole genome shotgun sequencing (WGS) of Ellagibacter isourolithinifaciens DSM 104140(T) and Adlercreutzia muris DSM 29508(T).</title>
        <authorList>
            <person name="Stoll D.A."/>
            <person name="Danylec N."/>
            <person name="Huch M."/>
        </authorList>
    </citation>
    <scope>NUCLEOTIDE SEQUENCE [LARGE SCALE GENOMIC DNA]</scope>
    <source>
        <strain evidence="14 15">DSM 104140</strain>
    </source>
</reference>
<comment type="caution">
    <text evidence="12">Lacks conserved residue(s) required for the propagation of feature annotation.</text>
</comment>
<accession>A0A6N6NPL3</accession>
<evidence type="ECO:0000256" key="5">
    <source>
        <dbReference type="ARBA" id="ARBA00022801"/>
    </source>
</evidence>
<dbReference type="Pfam" id="PF13395">
    <property type="entry name" value="HNH_4"/>
    <property type="match status" value="1"/>
</dbReference>
<evidence type="ECO:0000256" key="12">
    <source>
        <dbReference type="HAMAP-Rule" id="MF_01480"/>
    </source>
</evidence>
<evidence type="ECO:0000256" key="3">
    <source>
        <dbReference type="ARBA" id="ARBA00022723"/>
    </source>
</evidence>
<evidence type="ECO:0000256" key="1">
    <source>
        <dbReference type="ARBA" id="ARBA00001946"/>
    </source>
</evidence>
<evidence type="ECO:0000256" key="11">
    <source>
        <dbReference type="ARBA" id="ARBA00046380"/>
    </source>
</evidence>
<evidence type="ECO:0000313" key="15">
    <source>
        <dbReference type="Proteomes" id="UP000468668"/>
    </source>
</evidence>
<evidence type="ECO:0000259" key="13">
    <source>
        <dbReference type="PROSITE" id="PS51749"/>
    </source>
</evidence>
<keyword evidence="4 12" id="KW-0255">Endonuclease</keyword>
<dbReference type="GO" id="GO:0051607">
    <property type="term" value="P:defense response to virus"/>
    <property type="evidence" value="ECO:0007669"/>
    <property type="project" value="UniProtKB-UniRule"/>
</dbReference>
<gene>
    <name evidence="12 14" type="primary">cas9</name>
    <name evidence="14" type="ORF">F8C90_10345</name>
</gene>
<dbReference type="InterPro" id="IPR032239">
    <property type="entry name" value="Cas9-BH"/>
</dbReference>
<dbReference type="PROSITE" id="PS51749">
    <property type="entry name" value="HNH_CAS9"/>
    <property type="match status" value="1"/>
</dbReference>
<dbReference type="Pfam" id="PF22702">
    <property type="entry name" value="Cas9_RuvC"/>
    <property type="match status" value="1"/>
</dbReference>
<evidence type="ECO:0000256" key="10">
    <source>
        <dbReference type="ARBA" id="ARBA00023211"/>
    </source>
</evidence>
<evidence type="ECO:0000313" key="14">
    <source>
        <dbReference type="EMBL" id="KAB1635964.1"/>
    </source>
</evidence>
<keyword evidence="6" id="KW-0460">Magnesium</keyword>
<keyword evidence="5 12" id="KW-0378">Hydrolase</keyword>
<evidence type="ECO:0000256" key="7">
    <source>
        <dbReference type="ARBA" id="ARBA00022884"/>
    </source>
</evidence>
<dbReference type="InterPro" id="IPR055228">
    <property type="entry name" value="Cas9_RuvC"/>
</dbReference>
<keyword evidence="8 12" id="KW-0051">Antiviral defense</keyword>
<keyword evidence="7 12" id="KW-0694">RNA-binding</keyword>
<keyword evidence="2 12" id="KW-0540">Nuclease</keyword>
<dbReference type="Proteomes" id="UP000468668">
    <property type="component" value="Unassembled WGS sequence"/>
</dbReference>
<evidence type="ECO:0000256" key="8">
    <source>
        <dbReference type="ARBA" id="ARBA00023118"/>
    </source>
</evidence>
<protein>
    <recommendedName>
        <fullName evidence="12">CRISPR-associated endonuclease Cas9</fullName>
        <ecNumber evidence="12">3.1.-.-</ecNumber>
    </recommendedName>
</protein>
<keyword evidence="10" id="KW-0464">Manganese</keyword>
<dbReference type="GO" id="GO:0004519">
    <property type="term" value="F:endonuclease activity"/>
    <property type="evidence" value="ECO:0007669"/>
    <property type="project" value="UniProtKB-UniRule"/>
</dbReference>
<feature type="active site" description="For RuvC-like nuclease domain" evidence="12">
    <location>
        <position position="15"/>
    </location>
</feature>
<evidence type="ECO:0000256" key="6">
    <source>
        <dbReference type="ARBA" id="ARBA00022842"/>
    </source>
</evidence>
<dbReference type="InterPro" id="IPR032240">
    <property type="entry name" value="Cas9_REC"/>
</dbReference>
<comment type="caution">
    <text evidence="14">The sequence shown here is derived from an EMBL/GenBank/DDBJ whole genome shotgun (WGS) entry which is preliminary data.</text>
</comment>
<dbReference type="HAMAP" id="MF_01480">
    <property type="entry name" value="Cas9"/>
    <property type="match status" value="1"/>
</dbReference>
<dbReference type="InterPro" id="IPR033114">
    <property type="entry name" value="HNH_CAS9"/>
</dbReference>
<comment type="similarity">
    <text evidence="12">Belongs to the CRISPR-associated Cas9 family.</text>
</comment>
<feature type="domain" description="HNH Cas9-type" evidence="13">
    <location>
        <begin position="813"/>
        <end position="972"/>
    </location>
</feature>
<keyword evidence="15" id="KW-1185">Reference proteome</keyword>
<comment type="cofactor">
    <cofactor evidence="1">
        <name>Mg(2+)</name>
        <dbReference type="ChEBI" id="CHEBI:18420"/>
    </cofactor>
</comment>
<dbReference type="GO" id="GO:0046872">
    <property type="term" value="F:metal ion binding"/>
    <property type="evidence" value="ECO:0007669"/>
    <property type="project" value="UniProtKB-UniRule"/>
</dbReference>
<evidence type="ECO:0000256" key="2">
    <source>
        <dbReference type="ARBA" id="ARBA00022722"/>
    </source>
</evidence>
<proteinExistence type="inferred from homology"/>
<dbReference type="EMBL" id="WAJR01000042">
    <property type="protein sequence ID" value="KAB1635964.1"/>
    <property type="molecule type" value="Genomic_DNA"/>
</dbReference>
<evidence type="ECO:0000256" key="9">
    <source>
        <dbReference type="ARBA" id="ARBA00023125"/>
    </source>
</evidence>
<dbReference type="Gene3D" id="1.10.30.50">
    <property type="match status" value="1"/>
</dbReference>
<dbReference type="GO" id="GO:0016787">
    <property type="term" value="F:hydrolase activity"/>
    <property type="evidence" value="ECO:0007669"/>
    <property type="project" value="UniProtKB-KW"/>
</dbReference>
<sequence length="1387" mass="158482">MNLRNFKGDYSVGLDMGTGSVGWSVTDEDGNLLHFKKQPTWGSRLFDSAQTAAEARTPRGQRRRYVRRRWRLDLLQSLLQEEIERVDPDFFLRLRQSRLVNTDPNKTTSDYRWPLFNGSDFTEVDYYNKFPTIYHLRKWLMETDEQADIRLVYLALHNIVKHRGNFLREGQKLSSENANPDDAVSEFCTALKEWCEGQEGDCGALKEADIVAVLTARGMRPSDRAADLLELLPVSFGDGDKQADKKLKKALASAMVGLKAEFKDIFGDFATEGTKISLSKDEESEALLEVCPDEDKVLFESLQRVHSAYVLQGLLSYAPGESISANMIAKYDQYAKDLRMLKLLVREYAPTSYGDFFRGPLCPNKGGYDKFDASVKGYTRYNLGVTSYDDFAKEVKKLFVGTGAEDDERYESMMDAFDDQRFLRRLKTSDNGSICYQLHLEEMETILDNQGRFYPTLANEKDKLLSLVTFRIPYYVGPLTQRNAREDAHGKLRFAWSERKPGTEGVTITPWNWEDVIDKGASAEKFITRMTGICTYLQGEDVLPKSSLLYEEFCVLNELNGMRWTSDGDEERRFDAEQREGMMRDLFRKTRTVSNKRIEDWLVQNGYAHSPKVSGGQSETGLESKLGSYYFFAKGVFGTDEIAEVDYPMVEEIILWNTLFEDRSILEEKLREKYGNAGEGRLSTGQIKKICKKRFTGWGRLSKKFLTGIKIDTQLGEKSIMDVLREGDPDADIRRGRTMVLMEVIRDDNLGFQKKIDSFNRAYFAEAGSALCVNDLPGSPAIRRSLNQAIRIVDEIAHIAGHAPTNVFIEVTRDDDMGKKGHRTARRYDQLKEALAAFKKDDPQIWKEIQAASPTNLDERLTLYFMQRGKCMYSGKPIDINQLSNAGLYEVDHIIPRSYIKDDSFENKALVLREFNQRKTDSMLLDDGVRRNMAGYWRSLHDAKLIGDKKFNNLMRTHVGENAMRGFIARQLVETSQMVKLAQSLLSAKYPDTKITPVKASMSHDLREAAGFVKCREANDFHHAHDAFLACRVGLFIRKWYPDMYDKPILYTRAMRKYVREQAEEFKKTRRAPGSSGFVVGRFMSSFVDADTGELWEGAEEVEGIRRVLNYRQCHITRMPMEDSGAFWNATIYSPRDPKMGSKLSLRLKGDLDPQIYGGYSSQQFAYFFIYEARDKKGRPAFRFSQVPVWLASRIASDEGALEEYAREQAASEQLEFVRIQRSKILKKQLVEIDGERFVVTGKKEMRNAVQIAFSGDEISCLREFISKKEEGPHYGNSVSVSPDELLRSIKSHKRFANRLLNQIKIDDIQSNNLSLDEDGKMEIVLRILALINGSANMVDLSLAGGSKYSGCLQPNYNKLLNDPNTDFFIVDQSVTGMFERRTRVGL</sequence>